<evidence type="ECO:0000313" key="4">
    <source>
        <dbReference type="EMBL" id="MFC4133398.1"/>
    </source>
</evidence>
<dbReference type="EMBL" id="JBHSAY010000010">
    <property type="protein sequence ID" value="MFC4133398.1"/>
    <property type="molecule type" value="Genomic_DNA"/>
</dbReference>
<dbReference type="InterPro" id="IPR036365">
    <property type="entry name" value="PGBD-like_sf"/>
</dbReference>
<sequence length="351" mass="35967">MRRRILTGLGTAAVVLAIGVAVVAAKGIGSGPSAPSAAKLPPATATVTRQTLVDSQTESGELGYGDSVQVNGKLPGTITALPAQNAAVRRGQPIYRVDNNPVVLLYGVLPAYRALVAGMKGPDVKQFEQNLYALGYRGFTVDGTFSASTTTAVKKWQKALGVAQTGVIDLGRVYYAPGPVRVNAQQAAIGDSTGPGMAVLDTTGSQKLVGVELSVAEQRLAQVGSAVTLKLPDGKTVPGKIVRARTVIKPAEGNNPAKTVIRVSVAPDDQQTLAAFDQATIDVGFTAGKRENVLTVPVAALLALSEGGYGVQVVDGSATRIVAVRVGLFATGRVEVTGDGLREGATVGMPS</sequence>
<comment type="subcellular location">
    <subcellularLocation>
        <location evidence="1">Cell envelope</location>
    </subcellularLocation>
</comment>
<dbReference type="Gene3D" id="2.40.420.20">
    <property type="match status" value="1"/>
</dbReference>
<evidence type="ECO:0000259" key="3">
    <source>
        <dbReference type="Pfam" id="PF01471"/>
    </source>
</evidence>
<dbReference type="InterPro" id="IPR002477">
    <property type="entry name" value="Peptidoglycan-bd-like"/>
</dbReference>
<keyword evidence="5" id="KW-1185">Reference proteome</keyword>
<gene>
    <name evidence="4" type="ORF">ACFOZ4_22535</name>
</gene>
<reference evidence="5" key="1">
    <citation type="journal article" date="2019" name="Int. J. Syst. Evol. Microbiol.">
        <title>The Global Catalogue of Microorganisms (GCM) 10K type strain sequencing project: providing services to taxonomists for standard genome sequencing and annotation.</title>
        <authorList>
            <consortium name="The Broad Institute Genomics Platform"/>
            <consortium name="The Broad Institute Genome Sequencing Center for Infectious Disease"/>
            <person name="Wu L."/>
            <person name="Ma J."/>
        </authorList>
    </citation>
    <scope>NUCLEOTIDE SEQUENCE [LARGE SCALE GENOMIC DNA]</scope>
    <source>
        <strain evidence="5">CGMCC 4.7289</strain>
    </source>
</reference>
<keyword evidence="2" id="KW-0175">Coiled coil</keyword>
<dbReference type="Proteomes" id="UP001595816">
    <property type="component" value="Unassembled WGS sequence"/>
</dbReference>
<dbReference type="Pfam" id="PF01471">
    <property type="entry name" value="PG_binding_1"/>
    <property type="match status" value="1"/>
</dbReference>
<dbReference type="SUPFAM" id="SSF47090">
    <property type="entry name" value="PGBD-like"/>
    <property type="match status" value="1"/>
</dbReference>
<dbReference type="InterPro" id="IPR036366">
    <property type="entry name" value="PGBDSf"/>
</dbReference>
<accession>A0ABV8LSS5</accession>
<protein>
    <submittedName>
        <fullName evidence="4">Peptidoglycan-binding protein</fullName>
    </submittedName>
</protein>
<dbReference type="Gene3D" id="1.10.101.10">
    <property type="entry name" value="PGBD-like superfamily/PGBD"/>
    <property type="match status" value="1"/>
</dbReference>
<dbReference type="RefSeq" id="WP_253760806.1">
    <property type="nucleotide sequence ID" value="NZ_JAMZDZ010000001.1"/>
</dbReference>
<evidence type="ECO:0000313" key="5">
    <source>
        <dbReference type="Proteomes" id="UP001595816"/>
    </source>
</evidence>
<evidence type="ECO:0000256" key="2">
    <source>
        <dbReference type="ARBA" id="ARBA00023054"/>
    </source>
</evidence>
<dbReference type="PANTHER" id="PTHR32347">
    <property type="entry name" value="EFFLUX SYSTEM COMPONENT YKNX-RELATED"/>
    <property type="match status" value="1"/>
</dbReference>
<dbReference type="InterPro" id="IPR050465">
    <property type="entry name" value="UPF0194_transport"/>
</dbReference>
<organism evidence="4 5">
    <name type="scientific">Hamadaea flava</name>
    <dbReference type="NCBI Taxonomy" id="1742688"/>
    <lineage>
        <taxon>Bacteria</taxon>
        <taxon>Bacillati</taxon>
        <taxon>Actinomycetota</taxon>
        <taxon>Actinomycetes</taxon>
        <taxon>Micromonosporales</taxon>
        <taxon>Micromonosporaceae</taxon>
        <taxon>Hamadaea</taxon>
    </lineage>
</organism>
<comment type="caution">
    <text evidence="4">The sequence shown here is derived from an EMBL/GenBank/DDBJ whole genome shotgun (WGS) entry which is preliminary data.</text>
</comment>
<proteinExistence type="predicted"/>
<name>A0ABV8LSS5_9ACTN</name>
<feature type="domain" description="Peptidoglycan binding-like" evidence="3">
    <location>
        <begin position="121"/>
        <end position="169"/>
    </location>
</feature>
<evidence type="ECO:0000256" key="1">
    <source>
        <dbReference type="ARBA" id="ARBA00004196"/>
    </source>
</evidence>